<organism evidence="5 6">
    <name type="scientific">Furfurilactobacillus rossiae DSM 15814</name>
    <dbReference type="NCBI Taxonomy" id="1114972"/>
    <lineage>
        <taxon>Bacteria</taxon>
        <taxon>Bacillati</taxon>
        <taxon>Bacillota</taxon>
        <taxon>Bacilli</taxon>
        <taxon>Lactobacillales</taxon>
        <taxon>Lactobacillaceae</taxon>
        <taxon>Furfurilactobacillus</taxon>
    </lineage>
</organism>
<comment type="caution">
    <text evidence="5">The sequence shown here is derived from an EMBL/GenBank/DDBJ whole genome shotgun (WGS) entry which is preliminary data.</text>
</comment>
<dbReference type="InterPro" id="IPR005025">
    <property type="entry name" value="FMN_Rdtase-like_dom"/>
</dbReference>
<feature type="transmembrane region" description="Helical" evidence="3">
    <location>
        <begin position="225"/>
        <end position="251"/>
    </location>
</feature>
<accession>A0A0R1RC00</accession>
<evidence type="ECO:0000256" key="2">
    <source>
        <dbReference type="ARBA" id="ARBA00022643"/>
    </source>
</evidence>
<evidence type="ECO:0000313" key="5">
    <source>
        <dbReference type="EMBL" id="KRL54391.1"/>
    </source>
</evidence>
<dbReference type="Gene3D" id="3.40.50.360">
    <property type="match status" value="1"/>
</dbReference>
<dbReference type="STRING" id="1114972.FD35_GL002734"/>
<dbReference type="GO" id="GO:0016491">
    <property type="term" value="F:oxidoreductase activity"/>
    <property type="evidence" value="ECO:0007669"/>
    <property type="project" value="InterPro"/>
</dbReference>
<proteinExistence type="predicted"/>
<feature type="transmembrane region" description="Helical" evidence="3">
    <location>
        <begin position="195"/>
        <end position="213"/>
    </location>
</feature>
<name>A0A0R1RC00_9LACO</name>
<dbReference type="Pfam" id="PF03358">
    <property type="entry name" value="FMN_red"/>
    <property type="match status" value="1"/>
</dbReference>
<evidence type="ECO:0000259" key="4">
    <source>
        <dbReference type="Pfam" id="PF03358"/>
    </source>
</evidence>
<feature type="domain" description="NADPH-dependent FMN reductase-like" evidence="4">
    <location>
        <begin position="1"/>
        <end position="103"/>
    </location>
</feature>
<dbReference type="eggNOG" id="COG0431">
    <property type="taxonomic scope" value="Bacteria"/>
</dbReference>
<gene>
    <name evidence="5" type="ORF">FD35_GL002734</name>
</gene>
<dbReference type="PATRIC" id="fig|1114972.6.peg.2802"/>
<dbReference type="PANTHER" id="PTHR43278">
    <property type="entry name" value="NAD(P)H-DEPENDENT FMN-CONTAINING OXIDOREDUCTASE YWQN-RELATED"/>
    <property type="match status" value="1"/>
</dbReference>
<keyword evidence="3" id="KW-0472">Membrane</keyword>
<dbReference type="PANTHER" id="PTHR43278:SF1">
    <property type="entry name" value="IRON-SULFUR FLAVOPROTEIN MJ1083"/>
    <property type="match status" value="1"/>
</dbReference>
<evidence type="ECO:0000256" key="1">
    <source>
        <dbReference type="ARBA" id="ARBA00022630"/>
    </source>
</evidence>
<protein>
    <submittedName>
        <fullName evidence="5">Flavoprotein</fullName>
    </submittedName>
</protein>
<dbReference type="RefSeq" id="WP_017260927.1">
    <property type="nucleotide sequence ID" value="NZ_AUAW01000009.1"/>
</dbReference>
<dbReference type="OrthoDB" id="9805976at2"/>
<evidence type="ECO:0000256" key="3">
    <source>
        <dbReference type="SAM" id="Phobius"/>
    </source>
</evidence>
<dbReference type="InterPro" id="IPR051796">
    <property type="entry name" value="ISF_SsuE-like"/>
</dbReference>
<keyword evidence="1" id="KW-0285">Flavoprotein</keyword>
<reference evidence="5 6" key="1">
    <citation type="journal article" date="2015" name="Genome Announc.">
        <title>Expanding the biotechnology potential of lactobacilli through comparative genomics of 213 strains and associated genera.</title>
        <authorList>
            <person name="Sun Z."/>
            <person name="Harris H.M."/>
            <person name="McCann A."/>
            <person name="Guo C."/>
            <person name="Argimon S."/>
            <person name="Zhang W."/>
            <person name="Yang X."/>
            <person name="Jeffery I.B."/>
            <person name="Cooney J.C."/>
            <person name="Kagawa T.F."/>
            <person name="Liu W."/>
            <person name="Song Y."/>
            <person name="Salvetti E."/>
            <person name="Wrobel A."/>
            <person name="Rasinkangas P."/>
            <person name="Parkhill J."/>
            <person name="Rea M.C."/>
            <person name="O'Sullivan O."/>
            <person name="Ritari J."/>
            <person name="Douillard F.P."/>
            <person name="Paul Ross R."/>
            <person name="Yang R."/>
            <person name="Briner A.E."/>
            <person name="Felis G.E."/>
            <person name="de Vos W.M."/>
            <person name="Barrangou R."/>
            <person name="Klaenhammer T.R."/>
            <person name="Caufield P.W."/>
            <person name="Cui Y."/>
            <person name="Zhang H."/>
            <person name="O'Toole P.W."/>
        </authorList>
    </citation>
    <scope>NUCLEOTIDE SEQUENCE [LARGE SCALE GENOMIC DNA]</scope>
    <source>
        <strain evidence="5 6">DSM 15814</strain>
    </source>
</reference>
<evidence type="ECO:0000313" key="6">
    <source>
        <dbReference type="Proteomes" id="UP000051999"/>
    </source>
</evidence>
<dbReference type="SUPFAM" id="SSF52218">
    <property type="entry name" value="Flavoproteins"/>
    <property type="match status" value="1"/>
</dbReference>
<keyword evidence="2" id="KW-0288">FMN</keyword>
<sequence length="255" mass="29053">MKVLGILGAHRQHGVTAKLLATTLAAVPDSTETETIYLEDYDIHPDIKGQPNPVLDELTEKLLASDVWVFAAPTFWGGLSGVTKNFLDCLRWRLVRIDHVGDAHPDRFKNKHYLSITDCYISPINNFFTGITDETFKQIDRVMTAAGVIKIHEIVCPNTFKNGDHIPESKLQLCRKWGAKLPQKSKRDDNTMKRYVELFCMIAVMSLITMGIQRALSGVLTQTNFWINWVTFVVIFFILLAVILHTVTFLVHRRR</sequence>
<dbReference type="Proteomes" id="UP000051999">
    <property type="component" value="Unassembled WGS sequence"/>
</dbReference>
<dbReference type="EMBL" id="AZFF01000009">
    <property type="protein sequence ID" value="KRL54391.1"/>
    <property type="molecule type" value="Genomic_DNA"/>
</dbReference>
<keyword evidence="3" id="KW-0812">Transmembrane</keyword>
<dbReference type="AlphaFoldDB" id="A0A0R1RC00"/>
<dbReference type="InterPro" id="IPR029039">
    <property type="entry name" value="Flavoprotein-like_sf"/>
</dbReference>
<keyword evidence="3" id="KW-1133">Transmembrane helix</keyword>
<keyword evidence="6" id="KW-1185">Reference proteome</keyword>